<evidence type="ECO:0000313" key="4">
    <source>
        <dbReference type="EMBL" id="BDS09524.1"/>
    </source>
</evidence>
<evidence type="ECO:0000256" key="3">
    <source>
        <dbReference type="SAM" id="Phobius"/>
    </source>
</evidence>
<evidence type="ECO:0000313" key="5">
    <source>
        <dbReference type="Proteomes" id="UP001060919"/>
    </source>
</evidence>
<reference evidence="4" key="1">
    <citation type="submission" date="2022-09" db="EMBL/GenBank/DDBJ databases">
        <title>Aureispira anguillicida sp. nov., isolated from Leptocephalus of Japanese eel Anguilla japonica.</title>
        <authorList>
            <person name="Yuasa K."/>
            <person name="Mekata T."/>
            <person name="Ikunari K."/>
        </authorList>
    </citation>
    <scope>NUCLEOTIDE SEQUENCE</scope>
    <source>
        <strain evidence="4">EL160426</strain>
    </source>
</reference>
<keyword evidence="5" id="KW-1185">Reference proteome</keyword>
<dbReference type="RefSeq" id="WP_264790907.1">
    <property type="nucleotide sequence ID" value="NZ_AP026867.1"/>
</dbReference>
<feature type="transmembrane region" description="Helical" evidence="3">
    <location>
        <begin position="83"/>
        <end position="100"/>
    </location>
</feature>
<evidence type="ECO:0000256" key="1">
    <source>
        <dbReference type="SAM" id="Coils"/>
    </source>
</evidence>
<sequence>MKVELSHDLLAKKIFDLASTEDKMLIKVSNFIKNRFAYFKENSVLLSKEDMEYIRPYLPRITLEKHELIFIQRSQQAIWIRRSVMALIVVAVIFVIAYFMNRTEKVKLQNQERLAKEIQKYKAIEQEAKQLSTALIESRAGLDATKEELRLALLKLQKKNDTLVHSYATYKVEQDYSKEQLLTDLHIAQSAKLSELAAPIASKDKKYAFQLAVKAWHLNPNNQQAMEIIYKCGNVKRGKSLSKQRTRNIIKANEKAWGKLSSKEMRAIFAPENKITAISEKNSSFSEKVKKISQKPPPPPTKAFIPPQQMAAEVEDQVQKIQKELQQQIQQQEQNESISFPK</sequence>
<keyword evidence="1" id="KW-0175">Coiled coil</keyword>
<feature type="region of interest" description="Disordered" evidence="2">
    <location>
        <begin position="286"/>
        <end position="305"/>
    </location>
</feature>
<organism evidence="4 5">
    <name type="scientific">Aureispira anguillae</name>
    <dbReference type="NCBI Taxonomy" id="2864201"/>
    <lineage>
        <taxon>Bacteria</taxon>
        <taxon>Pseudomonadati</taxon>
        <taxon>Bacteroidota</taxon>
        <taxon>Saprospiria</taxon>
        <taxon>Saprospirales</taxon>
        <taxon>Saprospiraceae</taxon>
        <taxon>Aureispira</taxon>
    </lineage>
</organism>
<keyword evidence="3" id="KW-0812">Transmembrane</keyword>
<accession>A0A915Y9W2</accession>
<evidence type="ECO:0000256" key="2">
    <source>
        <dbReference type="SAM" id="MobiDB-lite"/>
    </source>
</evidence>
<name>A0A915Y9W2_9BACT</name>
<dbReference type="KEGG" id="aup:AsAng_0002250"/>
<protein>
    <submittedName>
        <fullName evidence="4">Uncharacterized protein</fullName>
    </submittedName>
</protein>
<proteinExistence type="predicted"/>
<feature type="coiled-coil region" evidence="1">
    <location>
        <begin position="111"/>
        <end position="162"/>
    </location>
</feature>
<dbReference type="Proteomes" id="UP001060919">
    <property type="component" value="Chromosome"/>
</dbReference>
<dbReference type="EMBL" id="AP026867">
    <property type="protein sequence ID" value="BDS09524.1"/>
    <property type="molecule type" value="Genomic_DNA"/>
</dbReference>
<keyword evidence="3" id="KW-1133">Transmembrane helix</keyword>
<dbReference type="AlphaFoldDB" id="A0A915Y9W2"/>
<keyword evidence="3" id="KW-0472">Membrane</keyword>
<gene>
    <name evidence="4" type="ORF">AsAng_0002250</name>
</gene>